<keyword evidence="8" id="KW-1185">Reference proteome</keyword>
<keyword evidence="2" id="KW-1003">Cell membrane</keyword>
<feature type="transmembrane region" description="Helical" evidence="6">
    <location>
        <begin position="79"/>
        <end position="96"/>
    </location>
</feature>
<organism evidence="7 8">
    <name type="scientific">Hespellia stercorisuis DSM 15480</name>
    <dbReference type="NCBI Taxonomy" id="1121950"/>
    <lineage>
        <taxon>Bacteria</taxon>
        <taxon>Bacillati</taxon>
        <taxon>Bacillota</taxon>
        <taxon>Clostridia</taxon>
        <taxon>Lachnospirales</taxon>
        <taxon>Lachnospiraceae</taxon>
        <taxon>Hespellia</taxon>
    </lineage>
</organism>
<proteinExistence type="predicted"/>
<accession>A0A1M6MEV6</accession>
<dbReference type="InterPro" id="IPR003339">
    <property type="entry name" value="ABC/ECF_trnsptr_transmembrane"/>
</dbReference>
<keyword evidence="5 6" id="KW-0472">Membrane</keyword>
<gene>
    <name evidence="7" type="ORF">SAMN02745243_01454</name>
</gene>
<dbReference type="CDD" id="cd16914">
    <property type="entry name" value="EcfT"/>
    <property type="match status" value="1"/>
</dbReference>
<dbReference type="STRING" id="1121950.SAMN02745243_01454"/>
<comment type="subcellular location">
    <subcellularLocation>
        <location evidence="1">Cell membrane</location>
        <topology evidence="1">Multi-pass membrane protein</topology>
    </subcellularLocation>
</comment>
<dbReference type="GO" id="GO:0006824">
    <property type="term" value="P:cobalt ion transport"/>
    <property type="evidence" value="ECO:0007669"/>
    <property type="project" value="InterPro"/>
</dbReference>
<evidence type="ECO:0000313" key="7">
    <source>
        <dbReference type="EMBL" id="SHJ81886.1"/>
    </source>
</evidence>
<dbReference type="NCBIfam" id="TIGR02454">
    <property type="entry name" value="ECF_T_CbiQ"/>
    <property type="match status" value="1"/>
</dbReference>
<dbReference type="Pfam" id="PF02361">
    <property type="entry name" value="CbiQ"/>
    <property type="match status" value="1"/>
</dbReference>
<name>A0A1M6MEV6_9FIRM</name>
<evidence type="ECO:0000256" key="2">
    <source>
        <dbReference type="ARBA" id="ARBA00022475"/>
    </source>
</evidence>
<dbReference type="InterPro" id="IPR012809">
    <property type="entry name" value="ECF_CbiQ"/>
</dbReference>
<evidence type="ECO:0000313" key="8">
    <source>
        <dbReference type="Proteomes" id="UP000184301"/>
    </source>
</evidence>
<sequence length="263" mass="29884">MSKLSGAYYEIDHMNMVATRDQWVNKIHPLVKLVVTVFYIAVVVSLSKYNLSGILLMGAYPIVMFMLGEVSFKDSIRRLRIILPLVCVVGIFNPFFDRQVVFNVGSISVTSGVISMVTLMIKGILTVLASYLLIATTTIEKICYALRQLHIPAVLVTQILLTYRYISVLLKEANTIMQAYLLRAPNQKGVQFKVWGPLVGQLLLRSIDRANAVYESMMLRGYRGEFHYSNMEHCSGKDYLFLVAWIVVLLAIKYLPVFMYFNS</sequence>
<feature type="transmembrane region" description="Helical" evidence="6">
    <location>
        <begin position="116"/>
        <end position="137"/>
    </location>
</feature>
<keyword evidence="4 6" id="KW-1133">Transmembrane helix</keyword>
<keyword evidence="3 6" id="KW-0812">Transmembrane</keyword>
<evidence type="ECO:0000256" key="4">
    <source>
        <dbReference type="ARBA" id="ARBA00022989"/>
    </source>
</evidence>
<dbReference type="InterPro" id="IPR051611">
    <property type="entry name" value="ECF_transporter_component"/>
</dbReference>
<dbReference type="GO" id="GO:0043190">
    <property type="term" value="C:ATP-binding cassette (ABC) transporter complex"/>
    <property type="evidence" value="ECO:0007669"/>
    <property type="project" value="InterPro"/>
</dbReference>
<dbReference type="RefSeq" id="WP_073107620.1">
    <property type="nucleotide sequence ID" value="NZ_FQZY01000018.1"/>
</dbReference>
<evidence type="ECO:0000256" key="6">
    <source>
        <dbReference type="SAM" id="Phobius"/>
    </source>
</evidence>
<evidence type="ECO:0000256" key="1">
    <source>
        <dbReference type="ARBA" id="ARBA00004651"/>
    </source>
</evidence>
<dbReference type="AlphaFoldDB" id="A0A1M6MEV6"/>
<feature type="transmembrane region" description="Helical" evidence="6">
    <location>
        <begin position="30"/>
        <end position="47"/>
    </location>
</feature>
<evidence type="ECO:0000256" key="3">
    <source>
        <dbReference type="ARBA" id="ARBA00022692"/>
    </source>
</evidence>
<evidence type="ECO:0000256" key="5">
    <source>
        <dbReference type="ARBA" id="ARBA00023136"/>
    </source>
</evidence>
<dbReference type="Proteomes" id="UP000184301">
    <property type="component" value="Unassembled WGS sequence"/>
</dbReference>
<feature type="transmembrane region" description="Helical" evidence="6">
    <location>
        <begin position="239"/>
        <end position="261"/>
    </location>
</feature>
<dbReference type="OrthoDB" id="8585740at2"/>
<dbReference type="PANTHER" id="PTHR34857:SF2">
    <property type="entry name" value="SLL0384 PROTEIN"/>
    <property type="match status" value="1"/>
</dbReference>
<feature type="transmembrane region" description="Helical" evidence="6">
    <location>
        <begin position="53"/>
        <end position="72"/>
    </location>
</feature>
<dbReference type="PANTHER" id="PTHR34857">
    <property type="entry name" value="SLL0384 PROTEIN"/>
    <property type="match status" value="1"/>
</dbReference>
<dbReference type="EMBL" id="FQZY01000018">
    <property type="protein sequence ID" value="SHJ81886.1"/>
    <property type="molecule type" value="Genomic_DNA"/>
</dbReference>
<reference evidence="7 8" key="1">
    <citation type="submission" date="2016-11" db="EMBL/GenBank/DDBJ databases">
        <authorList>
            <person name="Jaros S."/>
            <person name="Januszkiewicz K."/>
            <person name="Wedrychowicz H."/>
        </authorList>
    </citation>
    <scope>NUCLEOTIDE SEQUENCE [LARGE SCALE GENOMIC DNA]</scope>
    <source>
        <strain evidence="7 8">DSM 15480</strain>
    </source>
</reference>
<protein>
    <submittedName>
        <fullName evidence="7">Cobalt/nickel transport system permease protein</fullName>
    </submittedName>
</protein>